<dbReference type="OrthoDB" id="424974at2759"/>
<evidence type="ECO:0000256" key="3">
    <source>
        <dbReference type="ARBA" id="ARBA00023242"/>
    </source>
</evidence>
<dbReference type="Pfam" id="PF04082">
    <property type="entry name" value="Fungal_trans"/>
    <property type="match status" value="1"/>
</dbReference>
<keyword evidence="1" id="KW-0805">Transcription regulation</keyword>
<dbReference type="CDD" id="cd12148">
    <property type="entry name" value="fungal_TF_MHR"/>
    <property type="match status" value="1"/>
</dbReference>
<dbReference type="GO" id="GO:0000435">
    <property type="term" value="P:positive regulation of transcription from RNA polymerase II promoter by galactose"/>
    <property type="evidence" value="ECO:0007669"/>
    <property type="project" value="TreeGrafter"/>
</dbReference>
<evidence type="ECO:0000256" key="2">
    <source>
        <dbReference type="ARBA" id="ARBA00023163"/>
    </source>
</evidence>
<protein>
    <recommendedName>
        <fullName evidence="4">Xylanolytic transcriptional activator regulatory domain-containing protein</fullName>
    </recommendedName>
</protein>
<dbReference type="GO" id="GO:0000978">
    <property type="term" value="F:RNA polymerase II cis-regulatory region sequence-specific DNA binding"/>
    <property type="evidence" value="ECO:0007669"/>
    <property type="project" value="TreeGrafter"/>
</dbReference>
<evidence type="ECO:0000259" key="4">
    <source>
        <dbReference type="Pfam" id="PF04082"/>
    </source>
</evidence>
<gene>
    <name evidence="5" type="ORF">PENSTE_c001G01258</name>
</gene>
<reference evidence="6" key="1">
    <citation type="journal article" date="2017" name="Nat. Microbiol.">
        <title>Global analysis of biosynthetic gene clusters reveals vast potential of secondary metabolite production in Penicillium species.</title>
        <authorList>
            <person name="Nielsen J.C."/>
            <person name="Grijseels S."/>
            <person name="Prigent S."/>
            <person name="Ji B."/>
            <person name="Dainat J."/>
            <person name="Nielsen K.F."/>
            <person name="Frisvad J.C."/>
            <person name="Workman M."/>
            <person name="Nielsen J."/>
        </authorList>
    </citation>
    <scope>NUCLEOTIDE SEQUENCE [LARGE SCALE GENOMIC DNA]</scope>
    <source>
        <strain evidence="6">IBT 24891</strain>
    </source>
</reference>
<dbReference type="PANTHER" id="PTHR47424:SF4">
    <property type="entry name" value="ZN(II)2CYS6 TRANSCRIPTION FACTOR (EUROFUNG)"/>
    <property type="match status" value="1"/>
</dbReference>
<accession>A0A1V6TZZ3</accession>
<dbReference type="AlphaFoldDB" id="A0A1V6TZZ3"/>
<evidence type="ECO:0000313" key="5">
    <source>
        <dbReference type="EMBL" id="OQE31905.1"/>
    </source>
</evidence>
<keyword evidence="6" id="KW-1185">Reference proteome</keyword>
<sequence>MEFAIPPRKVADNLLDLYWDYVDSAYPWLDRSSIESAYESLWTKDSEQSMNERALHCILNLMFATACVAFQGQPPLSRYQSSIVFFDRSQELMSYELKDLYNFEIVQMLLLTAVYLQHQKSPQKSFRSIGMAIHIAQELGLHIPETTEAMQDSRERDLARRDLFHDFRMCAQSPAVYFKARTQPVGAKHDGNGFHTLFWSYESTFKSKILRDVLETFYISNGGIKNGPTKQSLEDTSLFDKIATLFKIESELNDWASNLDPFFKKPSEALDATPSKHITREANVLRARYLSVRLLLFRPLLSQIHQQSSRKPSDDSLYRDDQLLPHVVFQCQLSCTRAAEDMIEFITRNLPAQTQAYILPSNWYTVSYVYMAVTILLAAKASPQIVAHFSASRLNGLLQQARDVLREYEKHSTLASRCSSVLRLIEQNFDRHEPATEATSAEHLAYMEGHEDSYTQDGNLTELQPEISRDSNMDMIERYTFDWNEWPVFFAELGDGNSPTEGLDSFNLT</sequence>
<proteinExistence type="predicted"/>
<dbReference type="STRING" id="303698.A0A1V6TZZ3"/>
<keyword evidence="2" id="KW-0804">Transcription</keyword>
<dbReference type="PANTHER" id="PTHR47424">
    <property type="entry name" value="REGULATORY PROTEIN GAL4"/>
    <property type="match status" value="1"/>
</dbReference>
<keyword evidence="3" id="KW-0539">Nucleus</keyword>
<evidence type="ECO:0000256" key="1">
    <source>
        <dbReference type="ARBA" id="ARBA00023015"/>
    </source>
</evidence>
<feature type="domain" description="Xylanolytic transcriptional activator regulatory" evidence="4">
    <location>
        <begin position="15"/>
        <end position="142"/>
    </location>
</feature>
<evidence type="ECO:0000313" key="6">
    <source>
        <dbReference type="Proteomes" id="UP000191285"/>
    </source>
</evidence>
<dbReference type="GO" id="GO:0000981">
    <property type="term" value="F:DNA-binding transcription factor activity, RNA polymerase II-specific"/>
    <property type="evidence" value="ECO:0007669"/>
    <property type="project" value="TreeGrafter"/>
</dbReference>
<dbReference type="InterPro" id="IPR051127">
    <property type="entry name" value="Fungal_SecMet_Regulators"/>
</dbReference>
<dbReference type="InterPro" id="IPR007219">
    <property type="entry name" value="XnlR_reg_dom"/>
</dbReference>
<dbReference type="GO" id="GO:0005634">
    <property type="term" value="C:nucleus"/>
    <property type="evidence" value="ECO:0007669"/>
    <property type="project" value="TreeGrafter"/>
</dbReference>
<dbReference type="EMBL" id="MLKD01000001">
    <property type="protein sequence ID" value="OQE31905.1"/>
    <property type="molecule type" value="Genomic_DNA"/>
</dbReference>
<dbReference type="GO" id="GO:0006351">
    <property type="term" value="P:DNA-templated transcription"/>
    <property type="evidence" value="ECO:0007669"/>
    <property type="project" value="InterPro"/>
</dbReference>
<dbReference type="Proteomes" id="UP000191285">
    <property type="component" value="Unassembled WGS sequence"/>
</dbReference>
<name>A0A1V6TZZ3_9EURO</name>
<comment type="caution">
    <text evidence="5">The sequence shown here is derived from an EMBL/GenBank/DDBJ whole genome shotgun (WGS) entry which is preliminary data.</text>
</comment>
<organism evidence="5 6">
    <name type="scientific">Penicillium steckii</name>
    <dbReference type="NCBI Taxonomy" id="303698"/>
    <lineage>
        <taxon>Eukaryota</taxon>
        <taxon>Fungi</taxon>
        <taxon>Dikarya</taxon>
        <taxon>Ascomycota</taxon>
        <taxon>Pezizomycotina</taxon>
        <taxon>Eurotiomycetes</taxon>
        <taxon>Eurotiomycetidae</taxon>
        <taxon>Eurotiales</taxon>
        <taxon>Aspergillaceae</taxon>
        <taxon>Penicillium</taxon>
    </lineage>
</organism>
<dbReference type="GO" id="GO:0008270">
    <property type="term" value="F:zinc ion binding"/>
    <property type="evidence" value="ECO:0007669"/>
    <property type="project" value="InterPro"/>
</dbReference>